<dbReference type="AlphaFoldDB" id="A0A0R3PH57"/>
<dbReference type="EMBL" id="UYYA01001277">
    <property type="protein sequence ID" value="VDM55269.1"/>
    <property type="molecule type" value="Genomic_DNA"/>
</dbReference>
<keyword evidence="3" id="KW-1185">Reference proteome</keyword>
<evidence type="ECO:0000313" key="3">
    <source>
        <dbReference type="Proteomes" id="UP000267027"/>
    </source>
</evidence>
<reference evidence="4" key="1">
    <citation type="submission" date="2017-02" db="UniProtKB">
        <authorList>
            <consortium name="WormBaseParasite"/>
        </authorList>
    </citation>
    <scope>IDENTIFICATION</scope>
</reference>
<organism evidence="4">
    <name type="scientific">Angiostrongylus costaricensis</name>
    <name type="common">Nematode worm</name>
    <dbReference type="NCBI Taxonomy" id="334426"/>
    <lineage>
        <taxon>Eukaryota</taxon>
        <taxon>Metazoa</taxon>
        <taxon>Ecdysozoa</taxon>
        <taxon>Nematoda</taxon>
        <taxon>Chromadorea</taxon>
        <taxon>Rhabditida</taxon>
        <taxon>Rhabditina</taxon>
        <taxon>Rhabditomorpha</taxon>
        <taxon>Strongyloidea</taxon>
        <taxon>Metastrongylidae</taxon>
        <taxon>Angiostrongylus</taxon>
    </lineage>
</organism>
<feature type="compositionally biased region" description="Basic residues" evidence="1">
    <location>
        <begin position="1"/>
        <end position="21"/>
    </location>
</feature>
<feature type="compositionally biased region" description="Acidic residues" evidence="1">
    <location>
        <begin position="70"/>
        <end position="86"/>
    </location>
</feature>
<name>A0A0R3PH57_ANGCS</name>
<feature type="compositionally biased region" description="Basic and acidic residues" evidence="1">
    <location>
        <begin position="43"/>
        <end position="61"/>
    </location>
</feature>
<sequence length="170" mass="19005">RSRPKPKGKSKPGSKAPKKGKKQDAKKGDKKKKKKEKKKKEQKKPGKDSEGNAGGGEEHAGVEPGGVFELADENDGPEDEKPETDTEAQNREEASKIEDETGTQGMKEVTELKKQARFRSGEINIKITSEKLKVGYVLDLQELERGERLSKKRTFCRVKRAIVTMFDSHI</sequence>
<gene>
    <name evidence="2" type="ORF">ACOC_LOCUS3684</name>
</gene>
<feature type="compositionally biased region" description="Basic residues" evidence="1">
    <location>
        <begin position="28"/>
        <end position="42"/>
    </location>
</feature>
<reference evidence="2 3" key="2">
    <citation type="submission" date="2018-11" db="EMBL/GenBank/DDBJ databases">
        <authorList>
            <consortium name="Pathogen Informatics"/>
        </authorList>
    </citation>
    <scope>NUCLEOTIDE SEQUENCE [LARGE SCALE GENOMIC DNA]</scope>
    <source>
        <strain evidence="2 3">Costa Rica</strain>
    </source>
</reference>
<evidence type="ECO:0000256" key="1">
    <source>
        <dbReference type="SAM" id="MobiDB-lite"/>
    </source>
</evidence>
<proteinExistence type="predicted"/>
<dbReference type="WBParaSite" id="ACOC_0000368301-mRNA-1">
    <property type="protein sequence ID" value="ACOC_0000368301-mRNA-1"/>
    <property type="gene ID" value="ACOC_0000368301"/>
</dbReference>
<evidence type="ECO:0000313" key="4">
    <source>
        <dbReference type="WBParaSite" id="ACOC_0000368301-mRNA-1"/>
    </source>
</evidence>
<feature type="region of interest" description="Disordered" evidence="1">
    <location>
        <begin position="1"/>
        <end position="107"/>
    </location>
</feature>
<protein>
    <submittedName>
        <fullName evidence="4">S1 motif domain-containing protein</fullName>
    </submittedName>
</protein>
<dbReference type="OMA" id="TMFDSHI"/>
<feature type="compositionally biased region" description="Basic and acidic residues" evidence="1">
    <location>
        <begin position="88"/>
        <end position="99"/>
    </location>
</feature>
<evidence type="ECO:0000313" key="2">
    <source>
        <dbReference type="EMBL" id="VDM55269.1"/>
    </source>
</evidence>
<accession>A0A0R3PH57</accession>
<dbReference type="Proteomes" id="UP000267027">
    <property type="component" value="Unassembled WGS sequence"/>
</dbReference>